<evidence type="ECO:0000256" key="2">
    <source>
        <dbReference type="ARBA" id="ARBA00001946"/>
    </source>
</evidence>
<dbReference type="InterPro" id="IPR050499">
    <property type="entry name" value="PEP-utilizing_PTS_enzyme"/>
</dbReference>
<dbReference type="InterPro" id="IPR015813">
    <property type="entry name" value="Pyrv/PenolPyrv_kinase-like_dom"/>
</dbReference>
<keyword evidence="9 16" id="KW-0762">Sugar transport</keyword>
<dbReference type="GO" id="GO:0005737">
    <property type="term" value="C:cytoplasm"/>
    <property type="evidence" value="ECO:0007669"/>
    <property type="project" value="UniProtKB-SubCell"/>
</dbReference>
<evidence type="ECO:0000259" key="21">
    <source>
        <dbReference type="Pfam" id="PF02896"/>
    </source>
</evidence>
<dbReference type="SUPFAM" id="SSF47831">
    <property type="entry name" value="Enzyme I of the PEP:sugar phosphotransferase system HPr-binding (sub)domain"/>
    <property type="match status" value="1"/>
</dbReference>
<dbReference type="SUPFAM" id="SSF52009">
    <property type="entry name" value="Phosphohistidine domain"/>
    <property type="match status" value="1"/>
</dbReference>
<dbReference type="InterPro" id="IPR008279">
    <property type="entry name" value="PEP-util_enz_mobile_dom"/>
</dbReference>
<evidence type="ECO:0000259" key="20">
    <source>
        <dbReference type="Pfam" id="PF00391"/>
    </source>
</evidence>
<dbReference type="InterPro" id="IPR023151">
    <property type="entry name" value="PEP_util_CS"/>
</dbReference>
<evidence type="ECO:0000256" key="6">
    <source>
        <dbReference type="ARBA" id="ARBA00016544"/>
    </source>
</evidence>
<evidence type="ECO:0000259" key="22">
    <source>
        <dbReference type="Pfam" id="PF05524"/>
    </source>
</evidence>
<comment type="similarity">
    <text evidence="4 16">Belongs to the PEP-utilizing enzyme family.</text>
</comment>
<sequence>MIQKAFKGIGVSPGIVIGKAYLLNREIESIPKYRLGEHEKEKEIQRFKEAINLSISQIKSIKERLSKALGQEHVYIFDAKILMLQDETLHKKVTENIMHKKMNAEWALSESIGDLVNIFSSFDDEYLKERRTDIDNLGKRILANLMGHEHESISDIKEKVIVIAHDLAPSDTAQMQKDKVTAFATDIGGKTSHTAIMARCLEIPAVVGLENITNYAKNGDNIIVDGNSGEVLINPDEHTYQTYLERQIEFNVFQQDLYKLKDLPAVTLDGQRINITANIELSKEIDAVTDHGADGIGLYRTEFLYLNRKTLPSEEEQFENYRVVAKKIAPLPAILRTLDLGGDKFLSHLDLAEEMNPAMGLRAIRFCLDQPWIFKTQLRAILRASIYGNLKIMYPMISGINELTKANSILEECKKELRKEGKPFNENIPVGIMIEVPTAALTADILAKEVDFFSIGTNDLIQYSLAIDRVNEKVAYLYDPLHPAILRLIKNVIDSAKEESIPTCLCGEMGGETLYSLILIGLGIDELSMNPSSILTIKKMIRAITLEEAKRIANHALTLKTSKEIEDYVKKEIKNKFHNKFIFN</sequence>
<keyword evidence="7 16" id="KW-0813">Transport</keyword>
<feature type="binding site" evidence="18">
    <location>
        <position position="300"/>
    </location>
    <ligand>
        <name>phosphoenolpyruvate</name>
        <dbReference type="ChEBI" id="CHEBI:58702"/>
    </ligand>
</feature>
<dbReference type="GO" id="GO:0016301">
    <property type="term" value="F:kinase activity"/>
    <property type="evidence" value="ECO:0007669"/>
    <property type="project" value="UniProtKB-KW"/>
</dbReference>
<evidence type="ECO:0000256" key="1">
    <source>
        <dbReference type="ARBA" id="ARBA00000683"/>
    </source>
</evidence>
<dbReference type="InterPro" id="IPR036618">
    <property type="entry name" value="PtsI_HPr-bd_sf"/>
</dbReference>
<evidence type="ECO:0000256" key="15">
    <source>
        <dbReference type="ARBA" id="ARBA00033235"/>
    </source>
</evidence>
<dbReference type="InterPro" id="IPR018274">
    <property type="entry name" value="PEP_util_AS"/>
</dbReference>
<dbReference type="Gene3D" id="1.10.274.10">
    <property type="entry name" value="PtsI, HPr-binding domain"/>
    <property type="match status" value="1"/>
</dbReference>
<evidence type="ECO:0000256" key="16">
    <source>
        <dbReference type="PIRNR" id="PIRNR000732"/>
    </source>
</evidence>
<dbReference type="InterPro" id="IPR040442">
    <property type="entry name" value="Pyrv_kinase-like_dom_sf"/>
</dbReference>
<feature type="active site" description="Proton donor" evidence="17">
    <location>
        <position position="506"/>
    </location>
</feature>
<feature type="domain" description="PEP-utilising enzyme mobile" evidence="20">
    <location>
        <begin position="156"/>
        <end position="229"/>
    </location>
</feature>
<keyword evidence="8 16" id="KW-0963">Cytoplasm</keyword>
<reference evidence="23 24" key="1">
    <citation type="journal article" date="2016" name="Nat. Commun.">
        <title>Thousands of microbial genomes shed light on interconnected biogeochemical processes in an aquifer system.</title>
        <authorList>
            <person name="Anantharaman K."/>
            <person name="Brown C.T."/>
            <person name="Hug L.A."/>
            <person name="Sharon I."/>
            <person name="Castelle C.J."/>
            <person name="Probst A.J."/>
            <person name="Thomas B.C."/>
            <person name="Singh A."/>
            <person name="Wilkins M.J."/>
            <person name="Karaoz U."/>
            <person name="Brodie E.L."/>
            <person name="Williams K.H."/>
            <person name="Hubbard S.S."/>
            <person name="Banfield J.F."/>
        </authorList>
    </citation>
    <scope>NUCLEOTIDE SEQUENCE [LARGE SCALE GENOMIC DNA]</scope>
</reference>
<organism evidence="23 24">
    <name type="scientific">Candidatus Schekmanbacteria bacterium RIFCSPLOWO2_12_FULL_38_15</name>
    <dbReference type="NCBI Taxonomy" id="1817883"/>
    <lineage>
        <taxon>Bacteria</taxon>
        <taxon>Candidatus Schekmaniibacteriota</taxon>
    </lineage>
</organism>
<dbReference type="GO" id="GO:0009401">
    <property type="term" value="P:phosphoenolpyruvate-dependent sugar phosphotransferase system"/>
    <property type="evidence" value="ECO:0007669"/>
    <property type="project" value="UniProtKB-KW"/>
</dbReference>
<dbReference type="Proteomes" id="UP000178082">
    <property type="component" value="Unassembled WGS sequence"/>
</dbReference>
<dbReference type="AlphaFoldDB" id="A0A1F7SGZ7"/>
<feature type="binding site" evidence="19">
    <location>
        <position position="435"/>
    </location>
    <ligand>
        <name>Mg(2+)</name>
        <dbReference type="ChEBI" id="CHEBI:18420"/>
    </ligand>
</feature>
<dbReference type="EMBL" id="MGDI01000031">
    <property type="protein sequence ID" value="OGL52447.1"/>
    <property type="molecule type" value="Genomic_DNA"/>
</dbReference>
<dbReference type="Gene3D" id="3.50.30.10">
    <property type="entry name" value="Phosphohistidine domain"/>
    <property type="match status" value="1"/>
</dbReference>
<comment type="function">
    <text evidence="16">General (non sugar-specific) component of the phosphoenolpyruvate-dependent sugar phosphotransferase system (sugar PTS). This major carbohydrate active-transport system catalyzes the phosphorylation of incoming sugar substrates concomitantly with their translocation across the cell membrane. Enzyme I transfers the phosphoryl group from phosphoenolpyruvate (PEP) to the phosphoryl carrier protein (HPr).</text>
</comment>
<comment type="cofactor">
    <cofactor evidence="2 16 19">
        <name>Mg(2+)</name>
        <dbReference type="ChEBI" id="CHEBI:18420"/>
    </cofactor>
</comment>
<dbReference type="PROSITE" id="PS00370">
    <property type="entry name" value="PEP_ENZYMES_PHOS_SITE"/>
    <property type="match status" value="1"/>
</dbReference>
<evidence type="ECO:0000256" key="11">
    <source>
        <dbReference type="ARBA" id="ARBA00022683"/>
    </source>
</evidence>
<comment type="caution">
    <text evidence="23">The sequence shown here is derived from an EMBL/GenBank/DDBJ whole genome shotgun (WGS) entry which is preliminary data.</text>
</comment>
<dbReference type="PRINTS" id="PR01736">
    <property type="entry name" value="PHPHTRNFRASE"/>
</dbReference>
<dbReference type="InterPro" id="IPR024692">
    <property type="entry name" value="PTS_EI"/>
</dbReference>
<gene>
    <name evidence="23" type="ORF">A3G31_10665</name>
</gene>
<keyword evidence="11 16" id="KW-0598">Phosphotransferase system</keyword>
<protein>
    <recommendedName>
        <fullName evidence="6 16">Phosphoenolpyruvate-protein phosphotransferase</fullName>
        <ecNumber evidence="5 16">2.7.3.9</ecNumber>
    </recommendedName>
    <alternativeName>
        <fullName evidence="15 16">Phosphotransferase system, enzyme I</fullName>
    </alternativeName>
</protein>
<dbReference type="PIRSF" id="PIRSF000732">
    <property type="entry name" value="PTS_enzyme_I"/>
    <property type="match status" value="1"/>
</dbReference>
<proteinExistence type="inferred from homology"/>
<accession>A0A1F7SGZ7</accession>
<keyword evidence="14 16" id="KW-0460">Magnesium</keyword>
<feature type="binding site" evidence="18">
    <location>
        <position position="469"/>
    </location>
    <ligand>
        <name>phosphoenolpyruvate</name>
        <dbReference type="ChEBI" id="CHEBI:58702"/>
    </ligand>
</feature>
<dbReference type="InterPro" id="IPR036637">
    <property type="entry name" value="Phosphohistidine_dom_sf"/>
</dbReference>
<dbReference type="Pfam" id="PF02896">
    <property type="entry name" value="PEP-utilizers_C"/>
    <property type="match status" value="1"/>
</dbReference>
<evidence type="ECO:0000256" key="5">
    <source>
        <dbReference type="ARBA" id="ARBA00012232"/>
    </source>
</evidence>
<feature type="binding site" evidence="18">
    <location>
        <begin position="458"/>
        <end position="459"/>
    </location>
    <ligand>
        <name>phosphoenolpyruvate</name>
        <dbReference type="ChEBI" id="CHEBI:58702"/>
    </ligand>
</feature>
<evidence type="ECO:0000256" key="14">
    <source>
        <dbReference type="ARBA" id="ARBA00022842"/>
    </source>
</evidence>
<dbReference type="EC" id="2.7.3.9" evidence="5 16"/>
<evidence type="ECO:0000256" key="12">
    <source>
        <dbReference type="ARBA" id="ARBA00022723"/>
    </source>
</evidence>
<feature type="active site" description="Tele-phosphohistidine intermediate" evidence="17">
    <location>
        <position position="193"/>
    </location>
</feature>
<evidence type="ECO:0000256" key="17">
    <source>
        <dbReference type="PIRSR" id="PIRSR000732-1"/>
    </source>
</evidence>
<dbReference type="STRING" id="1817883.A3G31_10665"/>
<evidence type="ECO:0000256" key="9">
    <source>
        <dbReference type="ARBA" id="ARBA00022597"/>
    </source>
</evidence>
<dbReference type="Gene3D" id="3.20.20.60">
    <property type="entry name" value="Phosphoenolpyruvate-binding domains"/>
    <property type="match status" value="1"/>
</dbReference>
<evidence type="ECO:0000313" key="23">
    <source>
        <dbReference type="EMBL" id="OGL52447.1"/>
    </source>
</evidence>
<evidence type="ECO:0000256" key="8">
    <source>
        <dbReference type="ARBA" id="ARBA00022490"/>
    </source>
</evidence>
<dbReference type="GO" id="GO:0046872">
    <property type="term" value="F:metal ion binding"/>
    <property type="evidence" value="ECO:0007669"/>
    <property type="project" value="UniProtKB-KW"/>
</dbReference>
<feature type="binding site" evidence="19">
    <location>
        <position position="459"/>
    </location>
    <ligand>
        <name>Mg(2+)</name>
        <dbReference type="ChEBI" id="CHEBI:18420"/>
    </ligand>
</feature>
<evidence type="ECO:0000256" key="13">
    <source>
        <dbReference type="ARBA" id="ARBA00022777"/>
    </source>
</evidence>
<feature type="binding site" evidence="18">
    <location>
        <position position="336"/>
    </location>
    <ligand>
        <name>phosphoenolpyruvate</name>
        <dbReference type="ChEBI" id="CHEBI:58702"/>
    </ligand>
</feature>
<evidence type="ECO:0000256" key="7">
    <source>
        <dbReference type="ARBA" id="ARBA00022448"/>
    </source>
</evidence>
<evidence type="ECO:0000256" key="3">
    <source>
        <dbReference type="ARBA" id="ARBA00004496"/>
    </source>
</evidence>
<dbReference type="PANTHER" id="PTHR46244">
    <property type="entry name" value="PHOSPHOENOLPYRUVATE-PROTEIN PHOSPHOTRANSFERASE"/>
    <property type="match status" value="1"/>
</dbReference>
<dbReference type="InterPro" id="IPR000121">
    <property type="entry name" value="PEP_util_C"/>
</dbReference>
<dbReference type="SUPFAM" id="SSF51621">
    <property type="entry name" value="Phosphoenolpyruvate/pyruvate domain"/>
    <property type="match status" value="1"/>
</dbReference>
<evidence type="ECO:0000256" key="18">
    <source>
        <dbReference type="PIRSR" id="PIRSR000732-2"/>
    </source>
</evidence>
<evidence type="ECO:0000256" key="4">
    <source>
        <dbReference type="ARBA" id="ARBA00007837"/>
    </source>
</evidence>
<feature type="domain" description="PEP-utilising enzyme C-terminal" evidence="21">
    <location>
        <begin position="257"/>
        <end position="544"/>
    </location>
</feature>
<keyword evidence="10 16" id="KW-0808">Transferase</keyword>
<keyword evidence="13 16" id="KW-0418">Kinase</keyword>
<comment type="catalytic activity">
    <reaction evidence="1 16">
        <text>L-histidyl-[protein] + phosphoenolpyruvate = N(pros)-phospho-L-histidyl-[protein] + pyruvate</text>
        <dbReference type="Rhea" id="RHEA:23880"/>
        <dbReference type="Rhea" id="RHEA-COMP:9745"/>
        <dbReference type="Rhea" id="RHEA-COMP:9746"/>
        <dbReference type="ChEBI" id="CHEBI:15361"/>
        <dbReference type="ChEBI" id="CHEBI:29979"/>
        <dbReference type="ChEBI" id="CHEBI:58702"/>
        <dbReference type="ChEBI" id="CHEBI:64837"/>
        <dbReference type="EC" id="2.7.3.9"/>
    </reaction>
</comment>
<evidence type="ECO:0000313" key="24">
    <source>
        <dbReference type="Proteomes" id="UP000178082"/>
    </source>
</evidence>
<comment type="subcellular location">
    <subcellularLocation>
        <location evidence="3 16">Cytoplasm</location>
    </subcellularLocation>
</comment>
<name>A0A1F7SGZ7_9BACT</name>
<dbReference type="Pfam" id="PF05524">
    <property type="entry name" value="PEP-utilisers_N"/>
    <property type="match status" value="1"/>
</dbReference>
<feature type="domain" description="Phosphotransferase system enzyme I N-terminal" evidence="22">
    <location>
        <begin position="7"/>
        <end position="130"/>
    </location>
</feature>
<dbReference type="PANTHER" id="PTHR46244:SF6">
    <property type="entry name" value="PHOSPHOENOLPYRUVATE-PROTEIN PHOSPHOTRANSFERASE"/>
    <property type="match status" value="1"/>
</dbReference>
<dbReference type="InterPro" id="IPR006318">
    <property type="entry name" value="PTS_EI-like"/>
</dbReference>
<evidence type="ECO:0000256" key="19">
    <source>
        <dbReference type="PIRSR" id="PIRSR000732-3"/>
    </source>
</evidence>
<dbReference type="Pfam" id="PF00391">
    <property type="entry name" value="PEP-utilizers"/>
    <property type="match status" value="1"/>
</dbReference>
<dbReference type="InterPro" id="IPR008731">
    <property type="entry name" value="PTS_EIN"/>
</dbReference>
<keyword evidence="23" id="KW-0670">Pyruvate</keyword>
<dbReference type="PROSITE" id="PS00742">
    <property type="entry name" value="PEP_ENZYMES_2"/>
    <property type="match status" value="1"/>
</dbReference>
<evidence type="ECO:0000256" key="10">
    <source>
        <dbReference type="ARBA" id="ARBA00022679"/>
    </source>
</evidence>
<dbReference type="GO" id="GO:0008965">
    <property type="term" value="F:phosphoenolpyruvate-protein phosphotransferase activity"/>
    <property type="evidence" value="ECO:0007669"/>
    <property type="project" value="UniProtKB-EC"/>
</dbReference>
<keyword evidence="12 16" id="KW-0479">Metal-binding</keyword>
<dbReference type="NCBIfam" id="TIGR01417">
    <property type="entry name" value="PTS_I_fam"/>
    <property type="match status" value="1"/>
</dbReference>